<dbReference type="Proteomes" id="UP001375240">
    <property type="component" value="Unassembled WGS sequence"/>
</dbReference>
<reference evidence="2 3" key="1">
    <citation type="submission" date="2019-10" db="EMBL/GenBank/DDBJ databases">
        <authorList>
            <person name="Palmer J.M."/>
        </authorList>
    </citation>
    <scope>NUCLEOTIDE SEQUENCE [LARGE SCALE GENOMIC DNA]</scope>
    <source>
        <strain evidence="2 3">TWF696</strain>
    </source>
</reference>
<dbReference type="AlphaFoldDB" id="A0AAV9UDA2"/>
<sequence>MRKYPQVEEQFLQRRTRSHSNATDYNLETPDRDSRYSERVNISNRLRRWSDESGYSLDNTGYSSSASRRSSETRYSNPRSEGSGDHRYPEYRRYLIPKWDEECGAFITFESRPATKPVWLVPPPVRGMRHRSSTVFHPDAPAPEYKDGIRCVKRLYKMSG</sequence>
<protein>
    <submittedName>
        <fullName evidence="2">Uncharacterized protein</fullName>
    </submittedName>
</protein>
<gene>
    <name evidence="2" type="ORF">TWF696_001505</name>
</gene>
<proteinExistence type="predicted"/>
<evidence type="ECO:0000313" key="2">
    <source>
        <dbReference type="EMBL" id="KAK6338035.1"/>
    </source>
</evidence>
<keyword evidence="3" id="KW-1185">Reference proteome</keyword>
<evidence type="ECO:0000256" key="1">
    <source>
        <dbReference type="SAM" id="MobiDB-lite"/>
    </source>
</evidence>
<comment type="caution">
    <text evidence="2">The sequence shown here is derived from an EMBL/GenBank/DDBJ whole genome shotgun (WGS) entry which is preliminary data.</text>
</comment>
<feature type="compositionally biased region" description="Basic and acidic residues" evidence="1">
    <location>
        <begin position="29"/>
        <end position="38"/>
    </location>
</feature>
<organism evidence="2 3">
    <name type="scientific">Orbilia brochopaga</name>
    <dbReference type="NCBI Taxonomy" id="3140254"/>
    <lineage>
        <taxon>Eukaryota</taxon>
        <taxon>Fungi</taxon>
        <taxon>Dikarya</taxon>
        <taxon>Ascomycota</taxon>
        <taxon>Pezizomycotina</taxon>
        <taxon>Orbiliomycetes</taxon>
        <taxon>Orbiliales</taxon>
        <taxon>Orbiliaceae</taxon>
        <taxon>Orbilia</taxon>
    </lineage>
</organism>
<feature type="region of interest" description="Disordered" evidence="1">
    <location>
        <begin position="1"/>
        <end position="87"/>
    </location>
</feature>
<dbReference type="EMBL" id="JAVHNQ010000010">
    <property type="protein sequence ID" value="KAK6338035.1"/>
    <property type="molecule type" value="Genomic_DNA"/>
</dbReference>
<evidence type="ECO:0000313" key="3">
    <source>
        <dbReference type="Proteomes" id="UP001375240"/>
    </source>
</evidence>
<accession>A0AAV9UDA2</accession>
<feature type="compositionally biased region" description="Low complexity" evidence="1">
    <location>
        <begin position="63"/>
        <end position="76"/>
    </location>
</feature>
<name>A0AAV9UDA2_9PEZI</name>